<dbReference type="InterPro" id="IPR001313">
    <property type="entry name" value="Pumilio_RNA-bd_rpt"/>
</dbReference>
<dbReference type="GO" id="GO:0005730">
    <property type="term" value="C:nucleolus"/>
    <property type="evidence" value="ECO:0007669"/>
    <property type="project" value="TreeGrafter"/>
</dbReference>
<dbReference type="PANTHER" id="PTHR13102:SF0">
    <property type="entry name" value="NUCLEOLAR PROTEIN 9"/>
    <property type="match status" value="1"/>
</dbReference>
<keyword evidence="7" id="KW-1185">Reference proteome</keyword>
<evidence type="ECO:0000256" key="2">
    <source>
        <dbReference type="ARBA" id="ARBA00022845"/>
    </source>
</evidence>
<protein>
    <submittedName>
        <fullName evidence="6">Uncharacterized protein</fullName>
    </submittedName>
</protein>
<evidence type="ECO:0000256" key="4">
    <source>
        <dbReference type="PROSITE-ProRule" id="PRU00317"/>
    </source>
</evidence>
<dbReference type="GO" id="GO:0000480">
    <property type="term" value="P:endonucleolytic cleavage in 5'-ETS of tricistronic rRNA transcript (SSU-rRNA, 5.8S rRNA, LSU-rRNA)"/>
    <property type="evidence" value="ECO:0007669"/>
    <property type="project" value="TreeGrafter"/>
</dbReference>
<keyword evidence="3" id="KW-0694">RNA-binding</keyword>
<evidence type="ECO:0000256" key="5">
    <source>
        <dbReference type="SAM" id="MobiDB-lite"/>
    </source>
</evidence>
<comment type="caution">
    <text evidence="6">The sequence shown here is derived from an EMBL/GenBank/DDBJ whole genome shotgun (WGS) entry which is preliminary data.</text>
</comment>
<organism evidence="6 7">
    <name type="scientific">Dovyalis caffra</name>
    <dbReference type="NCBI Taxonomy" id="77055"/>
    <lineage>
        <taxon>Eukaryota</taxon>
        <taxon>Viridiplantae</taxon>
        <taxon>Streptophyta</taxon>
        <taxon>Embryophyta</taxon>
        <taxon>Tracheophyta</taxon>
        <taxon>Spermatophyta</taxon>
        <taxon>Magnoliopsida</taxon>
        <taxon>eudicotyledons</taxon>
        <taxon>Gunneridae</taxon>
        <taxon>Pentapetalae</taxon>
        <taxon>rosids</taxon>
        <taxon>fabids</taxon>
        <taxon>Malpighiales</taxon>
        <taxon>Salicaceae</taxon>
        <taxon>Flacourtieae</taxon>
        <taxon>Dovyalis</taxon>
    </lineage>
</organism>
<dbReference type="Gene3D" id="1.25.10.10">
    <property type="entry name" value="Leucine-rich Repeat Variant"/>
    <property type="match status" value="1"/>
</dbReference>
<dbReference type="GO" id="GO:0030688">
    <property type="term" value="C:preribosome, small subunit precursor"/>
    <property type="evidence" value="ECO:0007669"/>
    <property type="project" value="TreeGrafter"/>
</dbReference>
<dbReference type="InterPro" id="IPR011989">
    <property type="entry name" value="ARM-like"/>
</dbReference>
<sequence length="379" mass="42631">MEFIWEELGPKFRDLLEMGKSGVIASVIAASQRLHTHEHEVCKALSDAVCLPNESPRFTVHRIFFLESYFACEDKSNWKWPSGAKIHIMGSLILQAQLIQHYITSLTSMEVDHIFEAAKDTGGARTIEAFLDSDASGKQKHRLINKYVMPQLRGHFGELAMHSSGSFTVEKCFNASNLSLREAIASELLPVQSELAKTKQGPYLLRKLDIDGNNYDKILLVCPDLSWDHCQTLIDMGTGAVCNRETSSYANRPDQWRSRQASKQSTYKEFHAAFGSSETKSSKSDSFLADTSKSVSLTTGLKNVRKEIDHHLASSEKYAKHTVVDDIMKVKNRKNKKDHGGASETATGVNRKPFLSVDMKKNKRHRQEEPSKASRKQKI</sequence>
<accession>A0AAV1SUG7</accession>
<dbReference type="Proteomes" id="UP001314170">
    <property type="component" value="Unassembled WGS sequence"/>
</dbReference>
<dbReference type="GO" id="GO:0006417">
    <property type="term" value="P:regulation of translation"/>
    <property type="evidence" value="ECO:0007669"/>
    <property type="project" value="UniProtKB-KW"/>
</dbReference>
<evidence type="ECO:0000313" key="6">
    <source>
        <dbReference type="EMBL" id="CAK7356438.1"/>
    </source>
</evidence>
<dbReference type="EMBL" id="CAWUPB010001197">
    <property type="protein sequence ID" value="CAK7356438.1"/>
    <property type="molecule type" value="Genomic_DNA"/>
</dbReference>
<dbReference type="PROSITE" id="PS50302">
    <property type="entry name" value="PUM"/>
    <property type="match status" value="1"/>
</dbReference>
<dbReference type="Pfam" id="PF22493">
    <property type="entry name" value="PUF_NOP9"/>
    <property type="match status" value="1"/>
</dbReference>
<dbReference type="AlphaFoldDB" id="A0AAV1SUG7"/>
<gene>
    <name evidence="6" type="ORF">DCAF_LOCUS26710</name>
</gene>
<dbReference type="GO" id="GO:0030686">
    <property type="term" value="C:90S preribosome"/>
    <property type="evidence" value="ECO:0007669"/>
    <property type="project" value="TreeGrafter"/>
</dbReference>
<keyword evidence="2" id="KW-0810">Translation regulation</keyword>
<dbReference type="GO" id="GO:0003723">
    <property type="term" value="F:RNA binding"/>
    <property type="evidence" value="ECO:0007669"/>
    <property type="project" value="UniProtKB-KW"/>
</dbReference>
<dbReference type="GO" id="GO:0000447">
    <property type="term" value="P:endonucleolytic cleavage in ITS1 to separate SSU-rRNA from 5.8S rRNA and LSU-rRNA from tricistronic rRNA transcript (SSU-rRNA, 5.8S rRNA, LSU-rRNA)"/>
    <property type="evidence" value="ECO:0007669"/>
    <property type="project" value="TreeGrafter"/>
</dbReference>
<dbReference type="GO" id="GO:0000472">
    <property type="term" value="P:endonucleolytic cleavage to generate mature 5'-end of SSU-rRNA from (SSU-rRNA, 5.8S rRNA, LSU-rRNA)"/>
    <property type="evidence" value="ECO:0007669"/>
    <property type="project" value="TreeGrafter"/>
</dbReference>
<reference evidence="6 7" key="1">
    <citation type="submission" date="2024-01" db="EMBL/GenBank/DDBJ databases">
        <authorList>
            <person name="Waweru B."/>
        </authorList>
    </citation>
    <scope>NUCLEOTIDE SEQUENCE [LARGE SCALE GENOMIC DNA]</scope>
</reference>
<dbReference type="GO" id="GO:0000056">
    <property type="term" value="P:ribosomal small subunit export from nucleus"/>
    <property type="evidence" value="ECO:0007669"/>
    <property type="project" value="TreeGrafter"/>
</dbReference>
<dbReference type="InterPro" id="IPR040000">
    <property type="entry name" value="NOP9"/>
</dbReference>
<feature type="repeat" description="Pumilio" evidence="4">
    <location>
        <begin position="151"/>
        <end position="186"/>
    </location>
</feature>
<keyword evidence="1" id="KW-0677">Repeat</keyword>
<dbReference type="PANTHER" id="PTHR13102">
    <property type="entry name" value="NUCLEOLAR PROTEIN 9"/>
    <property type="match status" value="1"/>
</dbReference>
<evidence type="ECO:0000256" key="1">
    <source>
        <dbReference type="ARBA" id="ARBA00022737"/>
    </source>
</evidence>
<evidence type="ECO:0000256" key="3">
    <source>
        <dbReference type="ARBA" id="ARBA00022884"/>
    </source>
</evidence>
<dbReference type="SUPFAM" id="SSF48371">
    <property type="entry name" value="ARM repeat"/>
    <property type="match status" value="1"/>
</dbReference>
<dbReference type="InterPro" id="IPR016024">
    <property type="entry name" value="ARM-type_fold"/>
</dbReference>
<feature type="region of interest" description="Disordered" evidence="5">
    <location>
        <begin position="330"/>
        <end position="379"/>
    </location>
</feature>
<proteinExistence type="predicted"/>
<name>A0AAV1SUG7_9ROSI</name>
<evidence type="ECO:0000313" key="7">
    <source>
        <dbReference type="Proteomes" id="UP001314170"/>
    </source>
</evidence>